<evidence type="ECO:0000313" key="1">
    <source>
        <dbReference type="EMBL" id="RYQ93045.1"/>
    </source>
</evidence>
<accession>A0A444XUB0</accession>
<organism evidence="1 2">
    <name type="scientific">Arachis hypogaea</name>
    <name type="common">Peanut</name>
    <dbReference type="NCBI Taxonomy" id="3818"/>
    <lineage>
        <taxon>Eukaryota</taxon>
        <taxon>Viridiplantae</taxon>
        <taxon>Streptophyta</taxon>
        <taxon>Embryophyta</taxon>
        <taxon>Tracheophyta</taxon>
        <taxon>Spermatophyta</taxon>
        <taxon>Magnoliopsida</taxon>
        <taxon>eudicotyledons</taxon>
        <taxon>Gunneridae</taxon>
        <taxon>Pentapetalae</taxon>
        <taxon>rosids</taxon>
        <taxon>fabids</taxon>
        <taxon>Fabales</taxon>
        <taxon>Fabaceae</taxon>
        <taxon>Papilionoideae</taxon>
        <taxon>50 kb inversion clade</taxon>
        <taxon>dalbergioids sensu lato</taxon>
        <taxon>Dalbergieae</taxon>
        <taxon>Pterocarpus clade</taxon>
        <taxon>Arachis</taxon>
    </lineage>
</organism>
<name>A0A444XUB0_ARAHY</name>
<evidence type="ECO:0000313" key="2">
    <source>
        <dbReference type="Proteomes" id="UP000289738"/>
    </source>
</evidence>
<dbReference type="AlphaFoldDB" id="A0A444XUB0"/>
<dbReference type="Proteomes" id="UP000289738">
    <property type="component" value="Chromosome B09"/>
</dbReference>
<reference evidence="1 2" key="1">
    <citation type="submission" date="2019-01" db="EMBL/GenBank/DDBJ databases">
        <title>Sequencing of cultivated peanut Arachis hypogaea provides insights into genome evolution and oil improvement.</title>
        <authorList>
            <person name="Chen X."/>
        </authorList>
    </citation>
    <scope>NUCLEOTIDE SEQUENCE [LARGE SCALE GENOMIC DNA]</scope>
    <source>
        <strain evidence="2">cv. Fuhuasheng</strain>
        <tissue evidence="1">Leaves</tissue>
    </source>
</reference>
<keyword evidence="2" id="KW-1185">Reference proteome</keyword>
<dbReference type="EMBL" id="SDMP01000019">
    <property type="protein sequence ID" value="RYQ93045.1"/>
    <property type="molecule type" value="Genomic_DNA"/>
</dbReference>
<gene>
    <name evidence="1" type="ORF">Ahy_B09g099303</name>
</gene>
<comment type="caution">
    <text evidence="1">The sequence shown here is derived from an EMBL/GenBank/DDBJ whole genome shotgun (WGS) entry which is preliminary data.</text>
</comment>
<protein>
    <submittedName>
        <fullName evidence="1">Uncharacterized protein</fullName>
    </submittedName>
</protein>
<proteinExistence type="predicted"/>
<sequence length="66" mass="7749">MNLGFFFLNLKITFHSRHADSSLLRCLAIACSYISMLQCHSRLISLFKWIEFCTSFHCVWNTMEAN</sequence>